<evidence type="ECO:0000256" key="3">
    <source>
        <dbReference type="ARBA" id="ARBA00004906"/>
    </source>
</evidence>
<gene>
    <name evidence="20" type="ORF">FSB_LOCUS59809</name>
</gene>
<evidence type="ECO:0000256" key="8">
    <source>
        <dbReference type="ARBA" id="ARBA00022729"/>
    </source>
</evidence>
<dbReference type="GO" id="GO:0061630">
    <property type="term" value="F:ubiquitin protein ligase activity"/>
    <property type="evidence" value="ECO:0007669"/>
    <property type="project" value="UniProtKB-EC"/>
</dbReference>
<dbReference type="GO" id="GO:0008270">
    <property type="term" value="F:zinc ion binding"/>
    <property type="evidence" value="ECO:0007669"/>
    <property type="project" value="UniProtKB-KW"/>
</dbReference>
<evidence type="ECO:0000256" key="10">
    <source>
        <dbReference type="ARBA" id="ARBA00022786"/>
    </source>
</evidence>
<proteinExistence type="inferred from homology"/>
<evidence type="ECO:0000256" key="16">
    <source>
        <dbReference type="SAM" id="MobiDB-lite"/>
    </source>
</evidence>
<comment type="pathway">
    <text evidence="3">Protein modification; protein ubiquitination.</text>
</comment>
<keyword evidence="5" id="KW-0808">Transferase</keyword>
<keyword evidence="8 18" id="KW-0732">Signal</keyword>
<evidence type="ECO:0000256" key="11">
    <source>
        <dbReference type="ARBA" id="ARBA00022833"/>
    </source>
</evidence>
<comment type="catalytic activity">
    <reaction evidence="1">
        <text>S-ubiquitinyl-[E2 ubiquitin-conjugating enzyme]-L-cysteine + [acceptor protein]-L-lysine = [E2 ubiquitin-conjugating enzyme]-L-cysteine + N(6)-ubiquitinyl-[acceptor protein]-L-lysine.</text>
        <dbReference type="EC" id="2.3.2.27"/>
    </reaction>
</comment>
<evidence type="ECO:0000256" key="7">
    <source>
        <dbReference type="ARBA" id="ARBA00022723"/>
    </source>
</evidence>
<dbReference type="InterPro" id="IPR013083">
    <property type="entry name" value="Znf_RING/FYVE/PHD"/>
</dbReference>
<dbReference type="EMBL" id="OIVN01006381">
    <property type="protein sequence ID" value="SPD31927.1"/>
    <property type="molecule type" value="Genomic_DNA"/>
</dbReference>
<evidence type="ECO:0000313" key="20">
    <source>
        <dbReference type="EMBL" id="SPD31927.1"/>
    </source>
</evidence>
<feature type="transmembrane region" description="Helical" evidence="17">
    <location>
        <begin position="240"/>
        <end position="263"/>
    </location>
</feature>
<feature type="signal peptide" evidence="18">
    <location>
        <begin position="1"/>
        <end position="29"/>
    </location>
</feature>
<keyword evidence="13 17" id="KW-0472">Membrane</keyword>
<sequence length="387" mass="42601">MASFQIFFSTFLLLFFFFFLLFLPHTARSQTTCKPSTCGGSRSPPIKFPFQLNNTQTKGCGYPKFNLSCNNIGQTIVTLPYSGDFVVQDINYLSQAMFITDPDNCFAKRYLKNFTLSGSPFQLESTGNFTFYNCSSNENLFGFGPISCVSGHNYSVWMTPSVYGENFLIPDSCSLMMSAMLPLLSPRWVKLVWSEPSCEDCEERGADCGLESNTSLDVGCFNVPSSPSTATTGLPRSAKYGIVIGVGIPGLLCLIGLGCFLCGRVHVYTRRRHPITQLSTSIAPQLPVFLTGLDGPTIASYPKTLLGESRRLPKPNDNTCPICLSEYQPKETLRTIPECNHYFHADCIDAWLKLNATCPLCRNSPDQSYMTSPSSSMSSSSSSLLSP</sequence>
<keyword evidence="6 17" id="KW-0812">Transmembrane</keyword>
<dbReference type="PANTHER" id="PTHR46279">
    <property type="entry name" value="RING/U-BOX SUPERFAMILY PROTEIN"/>
    <property type="match status" value="1"/>
</dbReference>
<organism evidence="20">
    <name type="scientific">Fagus sylvatica</name>
    <name type="common">Beechnut</name>
    <dbReference type="NCBI Taxonomy" id="28930"/>
    <lineage>
        <taxon>Eukaryota</taxon>
        <taxon>Viridiplantae</taxon>
        <taxon>Streptophyta</taxon>
        <taxon>Embryophyta</taxon>
        <taxon>Tracheophyta</taxon>
        <taxon>Spermatophyta</taxon>
        <taxon>Magnoliopsida</taxon>
        <taxon>eudicotyledons</taxon>
        <taxon>Gunneridae</taxon>
        <taxon>Pentapetalae</taxon>
        <taxon>rosids</taxon>
        <taxon>fabids</taxon>
        <taxon>Fagales</taxon>
        <taxon>Fagaceae</taxon>
        <taxon>Fagus</taxon>
    </lineage>
</organism>
<dbReference type="CDD" id="cd16461">
    <property type="entry name" value="RING-H2_EL5-like"/>
    <property type="match status" value="1"/>
</dbReference>
<keyword evidence="7" id="KW-0479">Metal-binding</keyword>
<evidence type="ECO:0000256" key="6">
    <source>
        <dbReference type="ARBA" id="ARBA00022692"/>
    </source>
</evidence>
<feature type="compositionally biased region" description="Low complexity" evidence="16">
    <location>
        <begin position="372"/>
        <end position="387"/>
    </location>
</feature>
<evidence type="ECO:0000256" key="14">
    <source>
        <dbReference type="ARBA" id="ARBA00024209"/>
    </source>
</evidence>
<dbReference type="GO" id="GO:0016020">
    <property type="term" value="C:membrane"/>
    <property type="evidence" value="ECO:0007669"/>
    <property type="project" value="UniProtKB-SubCell"/>
</dbReference>
<dbReference type="PANTHER" id="PTHR46279:SF31">
    <property type="entry name" value="RING-H2 FINGER PROTEIN ATL20-LIKE ISOFORM X1"/>
    <property type="match status" value="1"/>
</dbReference>
<keyword evidence="10" id="KW-0833">Ubl conjugation pathway</keyword>
<dbReference type="Pfam" id="PF13947">
    <property type="entry name" value="GUB_WAK_bind"/>
    <property type="match status" value="1"/>
</dbReference>
<reference evidence="20" key="1">
    <citation type="submission" date="2018-02" db="EMBL/GenBank/DDBJ databases">
        <authorList>
            <person name="Cohen D.B."/>
            <person name="Kent A.D."/>
        </authorList>
    </citation>
    <scope>NUCLEOTIDE SEQUENCE</scope>
</reference>
<dbReference type="SUPFAM" id="SSF57850">
    <property type="entry name" value="RING/U-box"/>
    <property type="match status" value="1"/>
</dbReference>
<evidence type="ECO:0000256" key="9">
    <source>
        <dbReference type="ARBA" id="ARBA00022771"/>
    </source>
</evidence>
<evidence type="ECO:0000256" key="12">
    <source>
        <dbReference type="ARBA" id="ARBA00022989"/>
    </source>
</evidence>
<comment type="subcellular location">
    <subcellularLocation>
        <location evidence="2">Membrane</location>
        <topology evidence="2">Single-pass membrane protein</topology>
    </subcellularLocation>
</comment>
<dbReference type="PROSITE" id="PS50089">
    <property type="entry name" value="ZF_RING_2"/>
    <property type="match status" value="1"/>
</dbReference>
<feature type="domain" description="RING-type" evidence="19">
    <location>
        <begin position="320"/>
        <end position="362"/>
    </location>
</feature>
<protein>
    <recommendedName>
        <fullName evidence="4">RING-type E3 ubiquitin transferase</fullName>
        <ecNumber evidence="4">2.3.2.27</ecNumber>
    </recommendedName>
</protein>
<dbReference type="InterPro" id="IPR025287">
    <property type="entry name" value="WAK_GUB"/>
</dbReference>
<keyword evidence="12 17" id="KW-1133">Transmembrane helix</keyword>
<evidence type="ECO:0000256" key="17">
    <source>
        <dbReference type="SAM" id="Phobius"/>
    </source>
</evidence>
<evidence type="ECO:0000256" key="18">
    <source>
        <dbReference type="SAM" id="SignalP"/>
    </source>
</evidence>
<evidence type="ECO:0000256" key="5">
    <source>
        <dbReference type="ARBA" id="ARBA00022679"/>
    </source>
</evidence>
<keyword evidence="11" id="KW-0862">Zinc</keyword>
<dbReference type="GO" id="GO:0030247">
    <property type="term" value="F:polysaccharide binding"/>
    <property type="evidence" value="ECO:0007669"/>
    <property type="project" value="InterPro"/>
</dbReference>
<dbReference type="AlphaFoldDB" id="A0A2N9J352"/>
<comment type="similarity">
    <text evidence="14">Belongs to the RING-type zinc finger family. ATL subfamily.</text>
</comment>
<dbReference type="EC" id="2.3.2.27" evidence="4"/>
<evidence type="ECO:0000256" key="13">
    <source>
        <dbReference type="ARBA" id="ARBA00023136"/>
    </source>
</evidence>
<keyword evidence="9 15" id="KW-0863">Zinc-finger</keyword>
<evidence type="ECO:0000256" key="1">
    <source>
        <dbReference type="ARBA" id="ARBA00000900"/>
    </source>
</evidence>
<evidence type="ECO:0000256" key="4">
    <source>
        <dbReference type="ARBA" id="ARBA00012483"/>
    </source>
</evidence>
<feature type="region of interest" description="Disordered" evidence="16">
    <location>
        <begin position="366"/>
        <end position="387"/>
    </location>
</feature>
<evidence type="ECO:0000256" key="2">
    <source>
        <dbReference type="ARBA" id="ARBA00004167"/>
    </source>
</evidence>
<dbReference type="InterPro" id="IPR046948">
    <property type="entry name" value="ATL20-22-like"/>
</dbReference>
<evidence type="ECO:0000256" key="15">
    <source>
        <dbReference type="PROSITE-ProRule" id="PRU00175"/>
    </source>
</evidence>
<dbReference type="SMART" id="SM00184">
    <property type="entry name" value="RING"/>
    <property type="match status" value="1"/>
</dbReference>
<dbReference type="Gene3D" id="3.30.40.10">
    <property type="entry name" value="Zinc/RING finger domain, C3HC4 (zinc finger)"/>
    <property type="match status" value="1"/>
</dbReference>
<name>A0A2N9J352_FAGSY</name>
<dbReference type="InterPro" id="IPR001841">
    <property type="entry name" value="Znf_RING"/>
</dbReference>
<accession>A0A2N9J352</accession>
<dbReference type="Pfam" id="PF13639">
    <property type="entry name" value="zf-RING_2"/>
    <property type="match status" value="1"/>
</dbReference>
<feature type="chain" id="PRO_5014601821" description="RING-type E3 ubiquitin transferase" evidence="18">
    <location>
        <begin position="30"/>
        <end position="387"/>
    </location>
</feature>
<evidence type="ECO:0000259" key="19">
    <source>
        <dbReference type="PROSITE" id="PS50089"/>
    </source>
</evidence>